<accession>A0A2V1DS71</accession>
<keyword evidence="2 6" id="KW-0812">Transmembrane</keyword>
<name>A0A2V1DS71_9PLEO</name>
<comment type="similarity">
    <text evidence="5">Belongs to the SAT4 family.</text>
</comment>
<evidence type="ECO:0000256" key="2">
    <source>
        <dbReference type="ARBA" id="ARBA00022692"/>
    </source>
</evidence>
<evidence type="ECO:0000313" key="8">
    <source>
        <dbReference type="EMBL" id="PVI01007.1"/>
    </source>
</evidence>
<dbReference type="OrthoDB" id="3934549at2759"/>
<dbReference type="GO" id="GO:0016020">
    <property type="term" value="C:membrane"/>
    <property type="evidence" value="ECO:0007669"/>
    <property type="project" value="UniProtKB-SubCell"/>
</dbReference>
<feature type="transmembrane region" description="Helical" evidence="6">
    <location>
        <begin position="63"/>
        <end position="85"/>
    </location>
</feature>
<dbReference type="EMBL" id="KZ805364">
    <property type="protein sequence ID" value="PVI01007.1"/>
    <property type="molecule type" value="Genomic_DNA"/>
</dbReference>
<gene>
    <name evidence="8" type="ORF">DM02DRAFT_654907</name>
</gene>
<evidence type="ECO:0000256" key="5">
    <source>
        <dbReference type="ARBA" id="ARBA00038359"/>
    </source>
</evidence>
<dbReference type="InterPro" id="IPR052337">
    <property type="entry name" value="SAT4-like"/>
</dbReference>
<keyword evidence="4 6" id="KW-0472">Membrane</keyword>
<dbReference type="InterPro" id="IPR049326">
    <property type="entry name" value="Rhodopsin_dom_fungi"/>
</dbReference>
<feature type="domain" description="Rhodopsin" evidence="7">
    <location>
        <begin position="3"/>
        <end position="126"/>
    </location>
</feature>
<evidence type="ECO:0000256" key="6">
    <source>
        <dbReference type="SAM" id="Phobius"/>
    </source>
</evidence>
<comment type="subcellular location">
    <subcellularLocation>
        <location evidence="1">Membrane</location>
        <topology evidence="1">Multi-pass membrane protein</topology>
    </subcellularLocation>
</comment>
<protein>
    <recommendedName>
        <fullName evidence="7">Rhodopsin domain-containing protein</fullName>
    </recommendedName>
</protein>
<feature type="transmembrane region" description="Helical" evidence="6">
    <location>
        <begin position="28"/>
        <end position="51"/>
    </location>
</feature>
<feature type="transmembrane region" description="Helical" evidence="6">
    <location>
        <begin position="97"/>
        <end position="118"/>
    </location>
</feature>
<evidence type="ECO:0000313" key="9">
    <source>
        <dbReference type="Proteomes" id="UP000244855"/>
    </source>
</evidence>
<dbReference type="Pfam" id="PF20684">
    <property type="entry name" value="Fung_rhodopsin"/>
    <property type="match status" value="1"/>
</dbReference>
<proteinExistence type="inferred from homology"/>
<evidence type="ECO:0000256" key="1">
    <source>
        <dbReference type="ARBA" id="ARBA00004141"/>
    </source>
</evidence>
<dbReference type="PANTHER" id="PTHR33048">
    <property type="entry name" value="PTH11-LIKE INTEGRAL MEMBRANE PROTEIN (AFU_ORTHOLOGUE AFUA_5G11245)"/>
    <property type="match status" value="1"/>
</dbReference>
<keyword evidence="3 6" id="KW-1133">Transmembrane helix</keyword>
<evidence type="ECO:0000259" key="7">
    <source>
        <dbReference type="Pfam" id="PF20684"/>
    </source>
</evidence>
<reference evidence="8 9" key="1">
    <citation type="journal article" date="2018" name="Sci. Rep.">
        <title>Comparative genomics provides insights into the lifestyle and reveals functional heterogeneity of dark septate endophytic fungi.</title>
        <authorList>
            <person name="Knapp D.G."/>
            <person name="Nemeth J.B."/>
            <person name="Barry K."/>
            <person name="Hainaut M."/>
            <person name="Henrissat B."/>
            <person name="Johnson J."/>
            <person name="Kuo A."/>
            <person name="Lim J.H.P."/>
            <person name="Lipzen A."/>
            <person name="Nolan M."/>
            <person name="Ohm R.A."/>
            <person name="Tamas L."/>
            <person name="Grigoriev I.V."/>
            <person name="Spatafora J.W."/>
            <person name="Nagy L.G."/>
            <person name="Kovacs G.M."/>
        </authorList>
    </citation>
    <scope>NUCLEOTIDE SEQUENCE [LARGE SCALE GENOMIC DNA]</scope>
    <source>
        <strain evidence="8 9">DSE2036</strain>
    </source>
</reference>
<organism evidence="8 9">
    <name type="scientific">Periconia macrospinosa</name>
    <dbReference type="NCBI Taxonomy" id="97972"/>
    <lineage>
        <taxon>Eukaryota</taxon>
        <taxon>Fungi</taxon>
        <taxon>Dikarya</taxon>
        <taxon>Ascomycota</taxon>
        <taxon>Pezizomycotina</taxon>
        <taxon>Dothideomycetes</taxon>
        <taxon>Pleosporomycetidae</taxon>
        <taxon>Pleosporales</taxon>
        <taxon>Massarineae</taxon>
        <taxon>Periconiaceae</taxon>
        <taxon>Periconia</taxon>
    </lineage>
</organism>
<dbReference type="AlphaFoldDB" id="A0A2V1DS71"/>
<keyword evidence="9" id="KW-1185">Reference proteome</keyword>
<sequence>MACALICQPVAFNWDRTIPGGQCGDYHAFWLASSILGAIFDLILIVLPLPVFWKLQLSLRRKIALTVLFGLGFFILAITIVRVIYNEKVDFEDLTYTAPPLVVFTVLESTLGIVAGCIPIMSPSISRVTNVLKSTFISISRVSSTTKHS</sequence>
<evidence type="ECO:0000256" key="3">
    <source>
        <dbReference type="ARBA" id="ARBA00022989"/>
    </source>
</evidence>
<dbReference type="Proteomes" id="UP000244855">
    <property type="component" value="Unassembled WGS sequence"/>
</dbReference>
<dbReference type="STRING" id="97972.A0A2V1DS71"/>
<evidence type="ECO:0000256" key="4">
    <source>
        <dbReference type="ARBA" id="ARBA00023136"/>
    </source>
</evidence>
<dbReference type="PANTHER" id="PTHR33048:SF47">
    <property type="entry name" value="INTEGRAL MEMBRANE PROTEIN-RELATED"/>
    <property type="match status" value="1"/>
</dbReference>